<dbReference type="InterPro" id="IPR036770">
    <property type="entry name" value="Ankyrin_rpt-contain_sf"/>
</dbReference>
<dbReference type="SMART" id="SM00248">
    <property type="entry name" value="ANK"/>
    <property type="match status" value="4"/>
</dbReference>
<keyword evidence="8" id="KW-1185">Reference proteome</keyword>
<feature type="transmembrane region" description="Helical" evidence="6">
    <location>
        <begin position="729"/>
        <end position="754"/>
    </location>
</feature>
<dbReference type="Proteomes" id="UP001642484">
    <property type="component" value="Unassembled WGS sequence"/>
</dbReference>
<feature type="transmembrane region" description="Helical" evidence="6">
    <location>
        <begin position="837"/>
        <end position="859"/>
    </location>
</feature>
<proteinExistence type="predicted"/>
<keyword evidence="6" id="KW-0812">Transmembrane</keyword>
<evidence type="ECO:0000256" key="1">
    <source>
        <dbReference type="ARBA" id="ARBA00022737"/>
    </source>
</evidence>
<dbReference type="PANTHER" id="PTHR24198:SF165">
    <property type="entry name" value="ANKYRIN REPEAT-CONTAINING PROTEIN-RELATED"/>
    <property type="match status" value="1"/>
</dbReference>
<feature type="region of interest" description="Disordered" evidence="5">
    <location>
        <begin position="1"/>
        <end position="58"/>
    </location>
</feature>
<dbReference type="EMBL" id="CAXAMN010026683">
    <property type="protein sequence ID" value="CAK9104921.1"/>
    <property type="molecule type" value="Genomic_DNA"/>
</dbReference>
<keyword evidence="6" id="KW-0472">Membrane</keyword>
<dbReference type="PANTHER" id="PTHR24198">
    <property type="entry name" value="ANKYRIN REPEAT AND PROTEIN KINASE DOMAIN-CONTAINING PROTEIN"/>
    <property type="match status" value="1"/>
</dbReference>
<dbReference type="SUPFAM" id="SSF48403">
    <property type="entry name" value="Ankyrin repeat"/>
    <property type="match status" value="1"/>
</dbReference>
<evidence type="ECO:0000256" key="2">
    <source>
        <dbReference type="ARBA" id="ARBA00023043"/>
    </source>
</evidence>
<dbReference type="PROSITE" id="PS50088">
    <property type="entry name" value="ANK_REPEAT"/>
    <property type="match status" value="1"/>
</dbReference>
<evidence type="ECO:0008006" key="9">
    <source>
        <dbReference type="Google" id="ProtNLM"/>
    </source>
</evidence>
<dbReference type="InterPro" id="IPR002110">
    <property type="entry name" value="Ankyrin_rpt"/>
</dbReference>
<keyword evidence="6" id="KW-1133">Transmembrane helix</keyword>
<protein>
    <recommendedName>
        <fullName evidence="9">Ion transport domain-containing protein</fullName>
    </recommendedName>
</protein>
<sequence length="1060" mass="120754">MSTSPQKRRMMYQKQGTDLSSASSTISFSVASAAHSFRRRSTVEGPSPTDDLQSSNRIEQKEVTRCREMLSNIVAGTNTDPINQEFYKCVLFKNRLVTRCQVLHFAVMEAARLQNGGCVRQVLEAKADVFAKAMYTTVKGEVAYETELGAIHIAAGLGSVEAMEALCCGDVDVRRLVSSPATVNLRGSPERFDFYSPIHDAAYLGQKDAVLWLLRHKAQADAQNKDGCTPLHFIALVGGRGNLMDSEVQEVVLELLDCKANLDARSFSARPPYPCDPFLQQKIPLEIAAETQYPKHLMYLMAASYQSIDLDTPRAFADIRLLSNCNMKVAEDFAHDLVDRARNNQQLQDMIIKEAQMSGAVDRIAALLYMVPSAGAALLDMLTVPPAVQDAAKHPLPSRAPLHTGPARCTYRPDVVQRRQLMWPQWEYDADNQVCQAWHSAFIPLRVAAVRQDNVYDVDVKVVLLPNLLDVDIFMALTRTWETDNHVFAKLPIQGAIYCLWDKLVWPVFASSWLFMGVELAVLLAWGLQSSEAKSNSLQNQHRNWSILLAGAVREGMNLFWWFLAHWSKWHSHDDPTMKSLWHPTVFFTDVWFLSSCLSLSCRLLLVLPCVYDSFFSNMDPVMSEWEQGLLAINTFAQGFAVTYMLRLLHRFKRILAIFKTFFSRTILEMLLIAVMIFASFSFAFLTLIRREQAAWTVTYLYRGLMFGDGDGLDRMGLMLGSTEEDNKIALVLFMVSGTILFNITILNLVIAIYGNEYEQVNAETELHFMKERAKYSLIYVEMLHKQRLLHIVQEIAEVSSMEQVPVFTKLVLILAQWLLAILELQKNLISRVAHLAPLRTQILLAIALVALVAAPWLLRLLDRILNVLPITGAFVISTAEIAWQAMLIQADWFLPDAPELAPGVEVAQINSDLKGVVECQEGDKWRVKHTENGREGFFFATESQLQIQNSSFLWICHRSDYNEEFFQRTEEVSRRDLEQVTHQLEETKQKLEENKQKLERLERNLGGKLDVLMRYLFRRFTWPVSHENRPRIYPLQAHGGWLPWLPWLPTLRRGAQRRP</sequence>
<reference evidence="7 8" key="1">
    <citation type="submission" date="2024-02" db="EMBL/GenBank/DDBJ databases">
        <authorList>
            <person name="Chen Y."/>
            <person name="Shah S."/>
            <person name="Dougan E. K."/>
            <person name="Thang M."/>
            <person name="Chan C."/>
        </authorList>
    </citation>
    <scope>NUCLEOTIDE SEQUENCE [LARGE SCALE GENOMIC DNA]</scope>
</reference>
<organism evidence="7 8">
    <name type="scientific">Durusdinium trenchii</name>
    <dbReference type="NCBI Taxonomy" id="1381693"/>
    <lineage>
        <taxon>Eukaryota</taxon>
        <taxon>Sar</taxon>
        <taxon>Alveolata</taxon>
        <taxon>Dinophyceae</taxon>
        <taxon>Suessiales</taxon>
        <taxon>Symbiodiniaceae</taxon>
        <taxon>Durusdinium</taxon>
    </lineage>
</organism>
<evidence type="ECO:0000256" key="3">
    <source>
        <dbReference type="PROSITE-ProRule" id="PRU00023"/>
    </source>
</evidence>
<feature type="transmembrane region" description="Helical" evidence="6">
    <location>
        <begin position="585"/>
        <end position="608"/>
    </location>
</feature>
<accession>A0ABP0RZ13</accession>
<evidence type="ECO:0000256" key="4">
    <source>
        <dbReference type="SAM" id="Coils"/>
    </source>
</evidence>
<feature type="transmembrane region" description="Helical" evidence="6">
    <location>
        <begin position="504"/>
        <end position="526"/>
    </location>
</feature>
<dbReference type="Gene3D" id="1.25.40.20">
    <property type="entry name" value="Ankyrin repeat-containing domain"/>
    <property type="match status" value="1"/>
</dbReference>
<feature type="coiled-coil region" evidence="4">
    <location>
        <begin position="971"/>
        <end position="1012"/>
    </location>
</feature>
<keyword evidence="2 3" id="KW-0040">ANK repeat</keyword>
<feature type="transmembrane region" description="Helical" evidence="6">
    <location>
        <begin position="670"/>
        <end position="689"/>
    </location>
</feature>
<feature type="repeat" description="ANK" evidence="3">
    <location>
        <begin position="193"/>
        <end position="225"/>
    </location>
</feature>
<dbReference type="Pfam" id="PF13637">
    <property type="entry name" value="Ank_4"/>
    <property type="match status" value="1"/>
</dbReference>
<feature type="transmembrane region" description="Helical" evidence="6">
    <location>
        <begin position="547"/>
        <end position="565"/>
    </location>
</feature>
<evidence type="ECO:0000256" key="6">
    <source>
        <dbReference type="SAM" id="Phobius"/>
    </source>
</evidence>
<keyword evidence="1" id="KW-0677">Repeat</keyword>
<name>A0ABP0RZ13_9DINO</name>
<feature type="compositionally biased region" description="Low complexity" evidence="5">
    <location>
        <begin position="20"/>
        <end position="34"/>
    </location>
</feature>
<comment type="caution">
    <text evidence="7">The sequence shown here is derived from an EMBL/GenBank/DDBJ whole genome shotgun (WGS) entry which is preliminary data.</text>
</comment>
<evidence type="ECO:0000313" key="8">
    <source>
        <dbReference type="Proteomes" id="UP001642484"/>
    </source>
</evidence>
<evidence type="ECO:0000313" key="7">
    <source>
        <dbReference type="EMBL" id="CAK9104921.1"/>
    </source>
</evidence>
<gene>
    <name evidence="7" type="ORF">CCMP2556_LOCUS49145</name>
</gene>
<evidence type="ECO:0000256" key="5">
    <source>
        <dbReference type="SAM" id="MobiDB-lite"/>
    </source>
</evidence>
<feature type="compositionally biased region" description="Basic residues" evidence="5">
    <location>
        <begin position="1"/>
        <end position="11"/>
    </location>
</feature>
<keyword evidence="4" id="KW-0175">Coiled coil</keyword>